<feature type="region of interest" description="Disordered" evidence="2">
    <location>
        <begin position="1"/>
        <end position="50"/>
    </location>
</feature>
<dbReference type="Pfam" id="PF05305">
    <property type="entry name" value="DUF732"/>
    <property type="match status" value="1"/>
</dbReference>
<dbReference type="Proteomes" id="UP000199546">
    <property type="component" value="Unassembled WGS sequence"/>
</dbReference>
<keyword evidence="3" id="KW-0812">Transmembrane</keyword>
<evidence type="ECO:0000313" key="5">
    <source>
        <dbReference type="EMBL" id="SFT67440.1"/>
    </source>
</evidence>
<evidence type="ECO:0000256" key="3">
    <source>
        <dbReference type="SAM" id="Phobius"/>
    </source>
</evidence>
<name>A0A1I6ZXK3_9ACTN</name>
<dbReference type="STRING" id="1296565.SAMN05660657_02335"/>
<dbReference type="AlphaFoldDB" id="A0A1I6ZXK3"/>
<evidence type="ECO:0000313" key="6">
    <source>
        <dbReference type="Proteomes" id="UP000199546"/>
    </source>
</evidence>
<feature type="compositionally biased region" description="Pro residues" evidence="2">
    <location>
        <begin position="11"/>
        <end position="20"/>
    </location>
</feature>
<keyword evidence="3" id="KW-1133">Transmembrane helix</keyword>
<organism evidence="5 6">
    <name type="scientific">Geodermatophilus amargosae</name>
    <dbReference type="NCBI Taxonomy" id="1296565"/>
    <lineage>
        <taxon>Bacteria</taxon>
        <taxon>Bacillati</taxon>
        <taxon>Actinomycetota</taxon>
        <taxon>Actinomycetes</taxon>
        <taxon>Geodermatophilales</taxon>
        <taxon>Geodermatophilaceae</taxon>
        <taxon>Geodermatophilus</taxon>
    </lineage>
</organism>
<sequence length="252" mass="25820">MSQPTSESPIQTPPPSPPQPLADGNGAPAGPLGSGEAAPHGERTGTAVLPAAWESVPAPVDISSQQPRRRNRLVLALSVAVVLLLAAAGVLTALVVTARADADALTAAEAAEDRQQAEELQAVQDERGRLEERISDAEADAAAAEGRIAAAEAAQSAAEEATAAREQADAEAAAADEQTFVDALRATETMTSATDAQLLQRGRDVCSYLDSTAGTPPDLTDAFDRAVATYAIDDAILLVTAATQILCPEYGS</sequence>
<protein>
    <recommendedName>
        <fullName evidence="4">DUF732 domain-containing protein</fullName>
    </recommendedName>
</protein>
<feature type="transmembrane region" description="Helical" evidence="3">
    <location>
        <begin position="73"/>
        <end position="96"/>
    </location>
</feature>
<keyword evidence="6" id="KW-1185">Reference proteome</keyword>
<feature type="compositionally biased region" description="Low complexity" evidence="2">
    <location>
        <begin position="1"/>
        <end position="10"/>
    </location>
</feature>
<feature type="domain" description="DUF732" evidence="4">
    <location>
        <begin position="176"/>
        <end position="249"/>
    </location>
</feature>
<dbReference type="EMBL" id="FPBA01000006">
    <property type="protein sequence ID" value="SFT67440.1"/>
    <property type="molecule type" value="Genomic_DNA"/>
</dbReference>
<accession>A0A1I6ZXK3</accession>
<proteinExistence type="predicted"/>
<keyword evidence="3" id="KW-0472">Membrane</keyword>
<evidence type="ECO:0000256" key="1">
    <source>
        <dbReference type="SAM" id="Coils"/>
    </source>
</evidence>
<evidence type="ECO:0000259" key="4">
    <source>
        <dbReference type="Pfam" id="PF05305"/>
    </source>
</evidence>
<reference evidence="6" key="1">
    <citation type="submission" date="2016-10" db="EMBL/GenBank/DDBJ databases">
        <authorList>
            <person name="Varghese N."/>
            <person name="Submissions S."/>
        </authorList>
    </citation>
    <scope>NUCLEOTIDE SEQUENCE [LARGE SCALE GENOMIC DNA]</scope>
    <source>
        <strain evidence="6">DSM 46136</strain>
    </source>
</reference>
<keyword evidence="1" id="KW-0175">Coiled coil</keyword>
<gene>
    <name evidence="5" type="ORF">SAMN05660657_02335</name>
</gene>
<dbReference type="InterPro" id="IPR007969">
    <property type="entry name" value="DUF732"/>
</dbReference>
<feature type="coiled-coil region" evidence="1">
    <location>
        <begin position="113"/>
        <end position="178"/>
    </location>
</feature>
<evidence type="ECO:0000256" key="2">
    <source>
        <dbReference type="SAM" id="MobiDB-lite"/>
    </source>
</evidence>